<sequence>MRYVLVVCLVLLATPGGARAAELRSPFEPAASAAVATVTTVATVAASDAAEQAPYTNEAETQTFTINADGSYTKTDTLTLRVNTEAGIARAGQYYVWFNREMAHVEILDAWTEDARGGRHDVRPDQIRDVQEVRSFDAPMFQDVQDKVIVFPAVEPGARVHLTWRKTQRVPLVPGWFSDFTPPDMAPTHNFRVIYDLPANVPLYADARGFTSIAPVTARGRTRYEFRYDKRNFGRLEYGSVSYVSYGDRLMVSTFPDYAAFARVYREAAVDASARDPVVVQLARTLTARDATERAKAQTLYDWVRRNIRYVAMNIGRGEIVPHRVSEVLANRYGDCKDHVALYGALLDAVGVRNTPALLNSGTIYTLPAVPGFGVINHVITWLPGLQMFADSTASNVEFGYLPSTDMNRQTVLAGDGSLMSTPTTATTTRDSDLDITVAADGSARFVYRLQSEGWAAEQTRSVLRLQTPAQREESLQWELRNANLRGSATLASSPLDATGGPLVVTLTGTLDGFVDPQMTTPVPTLTSLVGGLDANLRYWLGETRRTQPFVCRNVEMTERARIALPASLRVLDVPSPQQAGNAFVDYRSQYRLDAQANVLRVTRTGRTHFASDVCSADEFTQMRPAFETMARDLRAQLIVKPASKPLLTPETGAD</sequence>
<feature type="signal peptide" evidence="1">
    <location>
        <begin position="1"/>
        <end position="20"/>
    </location>
</feature>
<dbReference type="RefSeq" id="WP_173816883.1">
    <property type="nucleotide sequence ID" value="NZ_CADFGN010000002.1"/>
</dbReference>
<feature type="domain" description="DUF3857" evidence="3">
    <location>
        <begin position="68"/>
        <end position="228"/>
    </location>
</feature>
<keyword evidence="1" id="KW-0732">Signal</keyword>
<dbReference type="EMBL" id="FNZM01000005">
    <property type="protein sequence ID" value="SEJ52345.1"/>
    <property type="molecule type" value="Genomic_DNA"/>
</dbReference>
<dbReference type="InterPro" id="IPR002931">
    <property type="entry name" value="Transglutaminase-like"/>
</dbReference>
<dbReference type="Gene3D" id="3.10.620.30">
    <property type="match status" value="1"/>
</dbReference>
<dbReference type="Pfam" id="PF01841">
    <property type="entry name" value="Transglut_core"/>
    <property type="match status" value="1"/>
</dbReference>
<dbReference type="InterPro" id="IPR024618">
    <property type="entry name" value="DUF3857"/>
</dbReference>
<proteinExistence type="predicted"/>
<dbReference type="InterPro" id="IPR038765">
    <property type="entry name" value="Papain-like_cys_pep_sf"/>
</dbReference>
<organism evidence="4 5">
    <name type="scientific">Paraburkholderia tropica</name>
    <dbReference type="NCBI Taxonomy" id="92647"/>
    <lineage>
        <taxon>Bacteria</taxon>
        <taxon>Pseudomonadati</taxon>
        <taxon>Pseudomonadota</taxon>
        <taxon>Betaproteobacteria</taxon>
        <taxon>Burkholderiales</taxon>
        <taxon>Burkholderiaceae</taxon>
        <taxon>Paraburkholderia</taxon>
    </lineage>
</organism>
<feature type="chain" id="PRO_5042982265" evidence="1">
    <location>
        <begin position="21"/>
        <end position="655"/>
    </location>
</feature>
<dbReference type="AlphaFoldDB" id="A0AAQ1GEJ3"/>
<gene>
    <name evidence="4" type="ORF">SAMN05216550_105320</name>
</gene>
<feature type="domain" description="Transglutaminase-like" evidence="2">
    <location>
        <begin position="281"/>
        <end position="352"/>
    </location>
</feature>
<comment type="caution">
    <text evidence="4">The sequence shown here is derived from an EMBL/GenBank/DDBJ whole genome shotgun (WGS) entry which is preliminary data.</text>
</comment>
<evidence type="ECO:0000256" key="1">
    <source>
        <dbReference type="SAM" id="SignalP"/>
    </source>
</evidence>
<dbReference type="Gene3D" id="2.60.40.3140">
    <property type="match status" value="1"/>
</dbReference>
<dbReference type="Pfam" id="PF12969">
    <property type="entry name" value="DUF3857"/>
    <property type="match status" value="1"/>
</dbReference>
<evidence type="ECO:0000313" key="4">
    <source>
        <dbReference type="EMBL" id="SEJ52345.1"/>
    </source>
</evidence>
<dbReference type="SUPFAM" id="SSF54001">
    <property type="entry name" value="Cysteine proteinases"/>
    <property type="match status" value="1"/>
</dbReference>
<reference evidence="4 5" key="1">
    <citation type="submission" date="2016-10" db="EMBL/GenBank/DDBJ databases">
        <authorList>
            <person name="Varghese N."/>
            <person name="Submissions S."/>
        </authorList>
    </citation>
    <scope>NUCLEOTIDE SEQUENCE [LARGE SCALE GENOMIC DNA]</scope>
    <source>
        <strain evidence="4 5">LMG 22274</strain>
    </source>
</reference>
<accession>A0AAQ1GEJ3</accession>
<name>A0AAQ1GEJ3_9BURK</name>
<evidence type="ECO:0000259" key="2">
    <source>
        <dbReference type="Pfam" id="PF01841"/>
    </source>
</evidence>
<protein>
    <submittedName>
        <fullName evidence="4">Transglutaminase-like superfamily protein</fullName>
    </submittedName>
</protein>
<evidence type="ECO:0000313" key="5">
    <source>
        <dbReference type="Proteomes" id="UP000183529"/>
    </source>
</evidence>
<evidence type="ECO:0000259" key="3">
    <source>
        <dbReference type="Pfam" id="PF12969"/>
    </source>
</evidence>
<dbReference type="Proteomes" id="UP000183529">
    <property type="component" value="Unassembled WGS sequence"/>
</dbReference>